<gene>
    <name evidence="5" type="ORF">ACFQ03_07825</name>
</gene>
<accession>A0ABW3D6I2</accession>
<evidence type="ECO:0000313" key="6">
    <source>
        <dbReference type="Proteomes" id="UP001597120"/>
    </source>
</evidence>
<dbReference type="SUPFAM" id="SSF46785">
    <property type="entry name" value="Winged helix' DNA-binding domain"/>
    <property type="match status" value="1"/>
</dbReference>
<dbReference type="Proteomes" id="UP001597120">
    <property type="component" value="Unassembled WGS sequence"/>
</dbReference>
<keyword evidence="2 4" id="KW-0238">DNA-binding</keyword>
<dbReference type="InterPro" id="IPR036388">
    <property type="entry name" value="WH-like_DNA-bd_sf"/>
</dbReference>
<name>A0ABW3D6I2_9BACL</name>
<dbReference type="InterPro" id="IPR026282">
    <property type="entry name" value="MJ1563"/>
</dbReference>
<dbReference type="InterPro" id="IPR036390">
    <property type="entry name" value="WH_DNA-bd_sf"/>
</dbReference>
<evidence type="ECO:0000313" key="5">
    <source>
        <dbReference type="EMBL" id="MFD0869055.1"/>
    </source>
</evidence>
<dbReference type="RefSeq" id="WP_144932791.1">
    <property type="nucleotide sequence ID" value="NZ_JBHTIU010000027.1"/>
</dbReference>
<comment type="similarity">
    <text evidence="4">Belongs to the GbsR family.</text>
</comment>
<comment type="caution">
    <text evidence="5">The sequence shown here is derived from an EMBL/GenBank/DDBJ whole genome shotgun (WGS) entry which is preliminary data.</text>
</comment>
<keyword evidence="1 4" id="KW-0805">Transcription regulation</keyword>
<proteinExistence type="inferred from homology"/>
<sequence>MNQWDQLTDEQAEIIQKARERVIESVGNNMDLYGITVSTGRLYGMMFFQDKPMTLDEMGQQMKMSKTTMSTGVRTLLDLKMVKRVWGKGSRKDLYEVEQDWYQNFADFFVIKWRHSLEMNIQVLKKSIRDLQKLAEQEPDNKELADIIRHDIDKMEGAIQYYLWLDRLIDTLESGEIYNLVPKELPSTEAAK</sequence>
<evidence type="ECO:0000256" key="4">
    <source>
        <dbReference type="PIRNR" id="PIRNR006707"/>
    </source>
</evidence>
<evidence type="ECO:0000256" key="3">
    <source>
        <dbReference type="ARBA" id="ARBA00023163"/>
    </source>
</evidence>
<dbReference type="InterPro" id="IPR052362">
    <property type="entry name" value="HTH-GbsR_regulator"/>
</dbReference>
<keyword evidence="6" id="KW-1185">Reference proteome</keyword>
<dbReference type="PANTHER" id="PTHR38465:SF1">
    <property type="entry name" value="HTH-TYPE TRANSCRIPTIONAL REGULATOR MJ1563-RELATED"/>
    <property type="match status" value="1"/>
</dbReference>
<dbReference type="PIRSF" id="PIRSF006707">
    <property type="entry name" value="MJ1563"/>
    <property type="match status" value="1"/>
</dbReference>
<organism evidence="5 6">
    <name type="scientific">Paenibacillus residui</name>
    <dbReference type="NCBI Taxonomy" id="629724"/>
    <lineage>
        <taxon>Bacteria</taxon>
        <taxon>Bacillati</taxon>
        <taxon>Bacillota</taxon>
        <taxon>Bacilli</taxon>
        <taxon>Bacillales</taxon>
        <taxon>Paenibacillaceae</taxon>
        <taxon>Paenibacillus</taxon>
    </lineage>
</organism>
<evidence type="ECO:0000256" key="2">
    <source>
        <dbReference type="ARBA" id="ARBA00023125"/>
    </source>
</evidence>
<dbReference type="EMBL" id="JBHTIU010000027">
    <property type="protein sequence ID" value="MFD0869055.1"/>
    <property type="molecule type" value="Genomic_DNA"/>
</dbReference>
<dbReference type="Gene3D" id="1.10.10.10">
    <property type="entry name" value="Winged helix-like DNA-binding domain superfamily/Winged helix DNA-binding domain"/>
    <property type="match status" value="1"/>
</dbReference>
<reference evidence="6" key="1">
    <citation type="journal article" date="2019" name="Int. J. Syst. Evol. Microbiol.">
        <title>The Global Catalogue of Microorganisms (GCM) 10K type strain sequencing project: providing services to taxonomists for standard genome sequencing and annotation.</title>
        <authorList>
            <consortium name="The Broad Institute Genomics Platform"/>
            <consortium name="The Broad Institute Genome Sequencing Center for Infectious Disease"/>
            <person name="Wu L."/>
            <person name="Ma J."/>
        </authorList>
    </citation>
    <scope>NUCLEOTIDE SEQUENCE [LARGE SCALE GENOMIC DNA]</scope>
    <source>
        <strain evidence="6">CCUG 57263</strain>
    </source>
</reference>
<protein>
    <recommendedName>
        <fullName evidence="4">HTH-type transcriptional regulator</fullName>
    </recommendedName>
</protein>
<dbReference type="PANTHER" id="PTHR38465">
    <property type="entry name" value="HTH-TYPE TRANSCRIPTIONAL REGULATOR MJ1563-RELATED"/>
    <property type="match status" value="1"/>
</dbReference>
<evidence type="ECO:0000256" key="1">
    <source>
        <dbReference type="ARBA" id="ARBA00023015"/>
    </source>
</evidence>
<keyword evidence="3 4" id="KW-0804">Transcription</keyword>